<dbReference type="InterPro" id="IPR050190">
    <property type="entry name" value="UPF0213_domain"/>
</dbReference>
<proteinExistence type="inferred from homology"/>
<dbReference type="Proteomes" id="UP000024942">
    <property type="component" value="Unassembled WGS sequence"/>
</dbReference>
<dbReference type="eggNOG" id="COG2827">
    <property type="taxonomic scope" value="Bacteria"/>
</dbReference>
<evidence type="ECO:0000313" key="3">
    <source>
        <dbReference type="EMBL" id="KDA02166.1"/>
    </source>
</evidence>
<accession>A0A059G5R4</accession>
<dbReference type="InterPro" id="IPR035901">
    <property type="entry name" value="GIY-YIG_endonuc_sf"/>
</dbReference>
<dbReference type="PANTHER" id="PTHR34477:SF5">
    <property type="entry name" value="BSL5627 PROTEIN"/>
    <property type="match status" value="1"/>
</dbReference>
<dbReference type="STRING" id="1280953.HOC_12302"/>
<sequence>MAFYVYMVMNPTTGALYIGHTDDISRRAHEHRHGLLPGWSRDHGCKKLVWYADFESRDAAKQREWQMKKWKRDWKLRQIAEDNPDGVDLYERLNW</sequence>
<comment type="similarity">
    <text evidence="1">Belongs to the UPF0213 family.</text>
</comment>
<organism evidence="3 4">
    <name type="scientific">Hyphomonas oceanitis SCH89</name>
    <dbReference type="NCBI Taxonomy" id="1280953"/>
    <lineage>
        <taxon>Bacteria</taxon>
        <taxon>Pseudomonadati</taxon>
        <taxon>Pseudomonadota</taxon>
        <taxon>Alphaproteobacteria</taxon>
        <taxon>Hyphomonadales</taxon>
        <taxon>Hyphomonadaceae</taxon>
        <taxon>Hyphomonas</taxon>
    </lineage>
</organism>
<dbReference type="EMBL" id="ARYL01000017">
    <property type="protein sequence ID" value="KDA02166.1"/>
    <property type="molecule type" value="Genomic_DNA"/>
</dbReference>
<dbReference type="InterPro" id="IPR000305">
    <property type="entry name" value="GIY-YIG_endonuc"/>
</dbReference>
<evidence type="ECO:0000256" key="1">
    <source>
        <dbReference type="ARBA" id="ARBA00007435"/>
    </source>
</evidence>
<name>A0A059G5R4_9PROT</name>
<gene>
    <name evidence="3" type="ORF">HOC_12302</name>
</gene>
<dbReference type="RefSeq" id="WP_051624825.1">
    <property type="nucleotide sequence ID" value="NZ_ARYL01000017.1"/>
</dbReference>
<evidence type="ECO:0000313" key="4">
    <source>
        <dbReference type="Proteomes" id="UP000024942"/>
    </source>
</evidence>
<comment type="caution">
    <text evidence="3">The sequence shown here is derived from an EMBL/GenBank/DDBJ whole genome shotgun (WGS) entry which is preliminary data.</text>
</comment>
<dbReference type="Gene3D" id="3.40.1440.10">
    <property type="entry name" value="GIY-YIG endonuclease"/>
    <property type="match status" value="1"/>
</dbReference>
<reference evidence="3 4" key="1">
    <citation type="journal article" date="2014" name="Antonie Van Leeuwenhoek">
        <title>Hyphomonas beringensis sp. nov. and Hyphomonas chukchiensis sp. nov., isolated from surface seawater of the Bering Sea and Chukchi Sea.</title>
        <authorList>
            <person name="Li C."/>
            <person name="Lai Q."/>
            <person name="Li G."/>
            <person name="Dong C."/>
            <person name="Wang J."/>
            <person name="Liao Y."/>
            <person name="Shao Z."/>
        </authorList>
    </citation>
    <scope>NUCLEOTIDE SEQUENCE [LARGE SCALE GENOMIC DNA]</scope>
    <source>
        <strain evidence="3 4">SCH89</strain>
    </source>
</reference>
<dbReference type="Pfam" id="PF01541">
    <property type="entry name" value="GIY-YIG"/>
    <property type="match status" value="1"/>
</dbReference>
<feature type="domain" description="GIY-YIG" evidence="2">
    <location>
        <begin position="1"/>
        <end position="77"/>
    </location>
</feature>
<dbReference type="AlphaFoldDB" id="A0A059G5R4"/>
<dbReference type="SUPFAM" id="SSF82771">
    <property type="entry name" value="GIY-YIG endonuclease"/>
    <property type="match status" value="1"/>
</dbReference>
<dbReference type="PROSITE" id="PS50164">
    <property type="entry name" value="GIY_YIG"/>
    <property type="match status" value="1"/>
</dbReference>
<dbReference type="PATRIC" id="fig|1280953.3.peg.2480"/>
<evidence type="ECO:0000259" key="2">
    <source>
        <dbReference type="PROSITE" id="PS50164"/>
    </source>
</evidence>
<dbReference type="PANTHER" id="PTHR34477">
    <property type="entry name" value="UPF0213 PROTEIN YHBQ"/>
    <property type="match status" value="1"/>
</dbReference>
<protein>
    <submittedName>
        <fullName evidence="3">Excinuclease ABC subunit C</fullName>
    </submittedName>
</protein>
<keyword evidence="4" id="KW-1185">Reference proteome</keyword>
<dbReference type="OrthoDB" id="287318at2"/>